<feature type="transmembrane region" description="Helical" evidence="9">
    <location>
        <begin position="15"/>
        <end position="32"/>
    </location>
</feature>
<dbReference type="AlphaFoldDB" id="A0A4P7VQ44"/>
<keyword evidence="6 9" id="KW-1133">Transmembrane helix</keyword>
<keyword evidence="11" id="KW-1185">Reference proteome</keyword>
<feature type="transmembrane region" description="Helical" evidence="9">
    <location>
        <begin position="68"/>
        <end position="91"/>
    </location>
</feature>
<name>A0A4P7VQ44_9BACT</name>
<dbReference type="PANTHER" id="PTHR21716">
    <property type="entry name" value="TRANSMEMBRANE PROTEIN"/>
    <property type="match status" value="1"/>
</dbReference>
<feature type="transmembrane region" description="Helical" evidence="9">
    <location>
        <begin position="221"/>
        <end position="251"/>
    </location>
</feature>
<keyword evidence="5 9" id="KW-0812">Transmembrane</keyword>
<keyword evidence="4" id="KW-1003">Cell membrane</keyword>
<evidence type="ECO:0000313" key="10">
    <source>
        <dbReference type="EMBL" id="QCD36119.1"/>
    </source>
</evidence>
<keyword evidence="7 9" id="KW-0472">Membrane</keyword>
<feature type="transmembrane region" description="Helical" evidence="9">
    <location>
        <begin position="328"/>
        <end position="349"/>
    </location>
</feature>
<comment type="subcellular location">
    <subcellularLocation>
        <location evidence="1">Cell membrane</location>
        <topology evidence="1">Multi-pass membrane protein</topology>
    </subcellularLocation>
</comment>
<accession>A0A4P7VQ44</accession>
<dbReference type="GO" id="GO:0055085">
    <property type="term" value="P:transmembrane transport"/>
    <property type="evidence" value="ECO:0007669"/>
    <property type="project" value="TreeGrafter"/>
</dbReference>
<evidence type="ECO:0000256" key="1">
    <source>
        <dbReference type="ARBA" id="ARBA00004651"/>
    </source>
</evidence>
<feature type="transmembrane region" description="Helical" evidence="9">
    <location>
        <begin position="38"/>
        <end position="56"/>
    </location>
</feature>
<evidence type="ECO:0000313" key="11">
    <source>
        <dbReference type="Proteomes" id="UP000297031"/>
    </source>
</evidence>
<dbReference type="RefSeq" id="WP_136410662.1">
    <property type="nucleotide sequence ID" value="NZ_CP039393.1"/>
</dbReference>
<evidence type="ECO:0000256" key="7">
    <source>
        <dbReference type="ARBA" id="ARBA00023136"/>
    </source>
</evidence>
<sequence>MPSKVSSRYWTVDRIMRLVIGLAIAAALIYLVRYLSNVLLPFFVACFIAYILQPIVDMNRRLTRTKGRVIPSILTLVDVTVVIALVVYIFLPSVIKELNTLGDILKSVSSGEVKLPKFYVTVVDFINKYFNPDNISGMLDGTHIEALLSKGSSLLEESIGVVMEILSWLLTLIYILFILIDYPEISRGFKLIIPHKYRPRTMVVVRDVENSMNHYFRGQGVVAMCAAVFYCIGFSIVGLPLAIPMGIIVGILYMIPYFQYVTLIPVAAICFVYSLGGSVEFLPEMGKCLLVYVVSQCICDYVITPHIMGKEMGLNPAIILLSLSVWGSLLGIIGMIIALPVTALIMTYYERYISNPAPETDESQPAEADKSGPTESR</sequence>
<evidence type="ECO:0000256" key="5">
    <source>
        <dbReference type="ARBA" id="ARBA00022692"/>
    </source>
</evidence>
<evidence type="ECO:0000256" key="3">
    <source>
        <dbReference type="ARBA" id="ARBA00022448"/>
    </source>
</evidence>
<feature type="region of interest" description="Disordered" evidence="8">
    <location>
        <begin position="357"/>
        <end position="377"/>
    </location>
</feature>
<dbReference type="Pfam" id="PF01594">
    <property type="entry name" value="AI-2E_transport"/>
    <property type="match status" value="1"/>
</dbReference>
<dbReference type="KEGG" id="mgod:E7746_09620"/>
<feature type="compositionally biased region" description="Basic and acidic residues" evidence="8">
    <location>
        <begin position="367"/>
        <end position="377"/>
    </location>
</feature>
<dbReference type="OrthoDB" id="1010875at2"/>
<evidence type="ECO:0000256" key="4">
    <source>
        <dbReference type="ARBA" id="ARBA00022475"/>
    </source>
</evidence>
<dbReference type="PANTHER" id="PTHR21716:SF53">
    <property type="entry name" value="PERMEASE PERM-RELATED"/>
    <property type="match status" value="1"/>
</dbReference>
<organism evidence="10 11">
    <name type="scientific">Muribaculum gordoncarteri</name>
    <dbReference type="NCBI Taxonomy" id="2530390"/>
    <lineage>
        <taxon>Bacteria</taxon>
        <taxon>Pseudomonadati</taxon>
        <taxon>Bacteroidota</taxon>
        <taxon>Bacteroidia</taxon>
        <taxon>Bacteroidales</taxon>
        <taxon>Muribaculaceae</taxon>
        <taxon>Muribaculum</taxon>
    </lineage>
</organism>
<keyword evidence="3" id="KW-0813">Transport</keyword>
<proteinExistence type="inferred from homology"/>
<feature type="transmembrane region" description="Helical" evidence="9">
    <location>
        <begin position="288"/>
        <end position="308"/>
    </location>
</feature>
<dbReference type="EMBL" id="CP039393">
    <property type="protein sequence ID" value="QCD36119.1"/>
    <property type="molecule type" value="Genomic_DNA"/>
</dbReference>
<dbReference type="Proteomes" id="UP000297031">
    <property type="component" value="Chromosome"/>
</dbReference>
<protein>
    <submittedName>
        <fullName evidence="10">AI-2E family transporter</fullName>
    </submittedName>
</protein>
<gene>
    <name evidence="10" type="ORF">E7746_09620</name>
</gene>
<evidence type="ECO:0000256" key="2">
    <source>
        <dbReference type="ARBA" id="ARBA00009773"/>
    </source>
</evidence>
<evidence type="ECO:0000256" key="9">
    <source>
        <dbReference type="SAM" id="Phobius"/>
    </source>
</evidence>
<reference evidence="10 11" key="1">
    <citation type="submission" date="2019-02" db="EMBL/GenBank/DDBJ databases">
        <title>Isolation and identification of novel species under the genus Muribaculum.</title>
        <authorList>
            <person name="Miyake S."/>
            <person name="Ding Y."/>
            <person name="Low A."/>
            <person name="Soh M."/>
            <person name="Seedorf H."/>
        </authorList>
    </citation>
    <scope>NUCLEOTIDE SEQUENCE [LARGE SCALE GENOMIC DNA]</scope>
    <source>
        <strain evidence="10 11">TLL-A4</strain>
    </source>
</reference>
<dbReference type="InterPro" id="IPR002549">
    <property type="entry name" value="AI-2E-like"/>
</dbReference>
<feature type="transmembrane region" description="Helical" evidence="9">
    <location>
        <begin position="159"/>
        <end position="180"/>
    </location>
</feature>
<dbReference type="GO" id="GO:0005886">
    <property type="term" value="C:plasma membrane"/>
    <property type="evidence" value="ECO:0007669"/>
    <property type="project" value="UniProtKB-SubCell"/>
</dbReference>
<evidence type="ECO:0000256" key="6">
    <source>
        <dbReference type="ARBA" id="ARBA00022989"/>
    </source>
</evidence>
<comment type="similarity">
    <text evidence="2">Belongs to the autoinducer-2 exporter (AI-2E) (TC 2.A.86) family.</text>
</comment>
<evidence type="ECO:0000256" key="8">
    <source>
        <dbReference type="SAM" id="MobiDB-lite"/>
    </source>
</evidence>
<feature type="transmembrane region" description="Helical" evidence="9">
    <location>
        <begin position="257"/>
        <end position="276"/>
    </location>
</feature>